<feature type="transmembrane region" description="Helical" evidence="9">
    <location>
        <begin position="120"/>
        <end position="139"/>
    </location>
</feature>
<evidence type="ECO:0000256" key="10">
    <source>
        <dbReference type="RuleBase" id="RU004181"/>
    </source>
</evidence>
<dbReference type="OrthoDB" id="9810259at2"/>
<evidence type="ECO:0000256" key="8">
    <source>
        <dbReference type="ARBA" id="ARBA00023136"/>
    </source>
</evidence>
<evidence type="ECO:0000256" key="6">
    <source>
        <dbReference type="ARBA" id="ARBA00022801"/>
    </source>
</evidence>
<dbReference type="Pfam" id="PF01252">
    <property type="entry name" value="Peptidase_A8"/>
    <property type="match status" value="1"/>
</dbReference>
<dbReference type="GO" id="GO:0004190">
    <property type="term" value="F:aspartic-type endopeptidase activity"/>
    <property type="evidence" value="ECO:0007669"/>
    <property type="project" value="UniProtKB-UniRule"/>
</dbReference>
<evidence type="ECO:0000256" key="4">
    <source>
        <dbReference type="ARBA" id="ARBA00022692"/>
    </source>
</evidence>
<dbReference type="RefSeq" id="WP_151860985.1">
    <property type="nucleotide sequence ID" value="NZ_WBZC01000023.1"/>
</dbReference>
<comment type="caution">
    <text evidence="11">The sequence shown here is derived from an EMBL/GenBank/DDBJ whole genome shotgun (WGS) entry which is preliminary data.</text>
</comment>
<evidence type="ECO:0000256" key="5">
    <source>
        <dbReference type="ARBA" id="ARBA00022750"/>
    </source>
</evidence>
<comment type="function">
    <text evidence="9">This protein specifically catalyzes the removal of signal peptides from prolipoproteins.</text>
</comment>
<dbReference type="UniPathway" id="UPA00665"/>
<keyword evidence="4 9" id="KW-0812">Transmembrane</keyword>
<evidence type="ECO:0000313" key="12">
    <source>
        <dbReference type="Proteomes" id="UP000432715"/>
    </source>
</evidence>
<dbReference type="PANTHER" id="PTHR33695:SF1">
    <property type="entry name" value="LIPOPROTEIN SIGNAL PEPTIDASE"/>
    <property type="match status" value="1"/>
</dbReference>
<dbReference type="NCBIfam" id="TIGR00077">
    <property type="entry name" value="lspA"/>
    <property type="match status" value="1"/>
</dbReference>
<dbReference type="PRINTS" id="PR00781">
    <property type="entry name" value="LIPOSIGPTASE"/>
</dbReference>
<keyword evidence="7 9" id="KW-1133">Transmembrane helix</keyword>
<dbReference type="EC" id="3.4.23.36" evidence="9"/>
<name>A0A6I0EZ79_9FIRM</name>
<gene>
    <name evidence="9 11" type="primary">lspA</name>
    <name evidence="11" type="ORF">F8154_07455</name>
</gene>
<dbReference type="Proteomes" id="UP000432715">
    <property type="component" value="Unassembled WGS sequence"/>
</dbReference>
<evidence type="ECO:0000256" key="7">
    <source>
        <dbReference type="ARBA" id="ARBA00022989"/>
    </source>
</evidence>
<evidence type="ECO:0000313" key="11">
    <source>
        <dbReference type="EMBL" id="KAB3535268.1"/>
    </source>
</evidence>
<protein>
    <recommendedName>
        <fullName evidence="9">Lipoprotein signal peptidase</fullName>
        <ecNumber evidence="9">3.4.23.36</ecNumber>
    </recommendedName>
    <alternativeName>
        <fullName evidence="9">Prolipoprotein signal peptidase</fullName>
    </alternativeName>
    <alternativeName>
        <fullName evidence="9">Signal peptidase II</fullName>
        <shortName evidence="9">SPase II</shortName>
    </alternativeName>
</protein>
<feature type="transmembrane region" description="Helical" evidence="9">
    <location>
        <begin position="82"/>
        <end position="100"/>
    </location>
</feature>
<sequence>MIYLLILLVIAVDQATKYWAINTLQYIGEIPIIQNIFHLTFVRNFGAAFGIFPNQKLFFIITKSIAIIGFSLFLYKNRKIHKALKVGILFIISGAAGNLIDRIRFGFVIDFFDFRVWPVFNIADMSVVVGAMLVSYVILRYDSITPKEL</sequence>
<keyword evidence="3 9" id="KW-0645">Protease</keyword>
<comment type="caution">
    <text evidence="9">Lacks conserved residue(s) required for the propagation of feature annotation.</text>
</comment>
<dbReference type="HAMAP" id="MF_00161">
    <property type="entry name" value="LspA"/>
    <property type="match status" value="1"/>
</dbReference>
<proteinExistence type="inferred from homology"/>
<comment type="similarity">
    <text evidence="1 9 10">Belongs to the peptidase A8 family.</text>
</comment>
<accession>A0A6I0EZ79</accession>
<comment type="catalytic activity">
    <reaction evidence="9">
        <text>Release of signal peptides from bacterial membrane prolipoproteins. Hydrolyzes -Xaa-Yaa-Zaa-|-(S,diacylglyceryl)Cys-, in which Xaa is hydrophobic (preferably Leu), and Yaa (Ala or Ser) and Zaa (Gly or Ala) have small, neutral side chains.</text>
        <dbReference type="EC" id="3.4.23.36"/>
    </reaction>
</comment>
<evidence type="ECO:0000256" key="3">
    <source>
        <dbReference type="ARBA" id="ARBA00022670"/>
    </source>
</evidence>
<feature type="active site" evidence="9">
    <location>
        <position position="110"/>
    </location>
</feature>
<keyword evidence="8 9" id="KW-0472">Membrane</keyword>
<keyword evidence="5 9" id="KW-0064">Aspartyl protease</keyword>
<comment type="pathway">
    <text evidence="9">Protein modification; lipoprotein biosynthesis (signal peptide cleavage).</text>
</comment>
<evidence type="ECO:0000256" key="2">
    <source>
        <dbReference type="ARBA" id="ARBA00022475"/>
    </source>
</evidence>
<feature type="active site" evidence="9">
    <location>
        <position position="124"/>
    </location>
</feature>
<dbReference type="PANTHER" id="PTHR33695">
    <property type="entry name" value="LIPOPROTEIN SIGNAL PEPTIDASE"/>
    <property type="match status" value="1"/>
</dbReference>
<keyword evidence="6 9" id="KW-0378">Hydrolase</keyword>
<organism evidence="11 12">
    <name type="scientific">Alkaliphilus pronyensis</name>
    <dbReference type="NCBI Taxonomy" id="1482732"/>
    <lineage>
        <taxon>Bacteria</taxon>
        <taxon>Bacillati</taxon>
        <taxon>Bacillota</taxon>
        <taxon>Clostridia</taxon>
        <taxon>Peptostreptococcales</taxon>
        <taxon>Natronincolaceae</taxon>
        <taxon>Alkaliphilus</taxon>
    </lineage>
</organism>
<feature type="transmembrane region" description="Helical" evidence="9">
    <location>
        <begin position="57"/>
        <end position="75"/>
    </location>
</feature>
<dbReference type="EMBL" id="WBZC01000023">
    <property type="protein sequence ID" value="KAB3535268.1"/>
    <property type="molecule type" value="Genomic_DNA"/>
</dbReference>
<dbReference type="AlphaFoldDB" id="A0A6I0EZ79"/>
<reference evidence="11 12" key="1">
    <citation type="submission" date="2019-10" db="EMBL/GenBank/DDBJ databases">
        <title>Alkaliphilus serpentinus sp. nov. and Alkaliphilus pronyensis sp. nov., two novel anaerobic alkaliphilic species isolated from the serpentinized-hosted hydrothermal field of the Prony Bay (New Caledonia).</title>
        <authorList>
            <person name="Postec A."/>
        </authorList>
    </citation>
    <scope>NUCLEOTIDE SEQUENCE [LARGE SCALE GENOMIC DNA]</scope>
    <source>
        <strain evidence="11 12">LacV</strain>
    </source>
</reference>
<evidence type="ECO:0000256" key="1">
    <source>
        <dbReference type="ARBA" id="ARBA00006139"/>
    </source>
</evidence>
<comment type="subcellular location">
    <subcellularLocation>
        <location evidence="9">Cell membrane</location>
        <topology evidence="9">Multi-pass membrane protein</topology>
    </subcellularLocation>
</comment>
<dbReference type="GO" id="GO:0005886">
    <property type="term" value="C:plasma membrane"/>
    <property type="evidence" value="ECO:0007669"/>
    <property type="project" value="UniProtKB-SubCell"/>
</dbReference>
<keyword evidence="2 9" id="KW-1003">Cell membrane</keyword>
<dbReference type="InterPro" id="IPR001872">
    <property type="entry name" value="Peptidase_A8"/>
</dbReference>
<evidence type="ECO:0000256" key="9">
    <source>
        <dbReference type="HAMAP-Rule" id="MF_00161"/>
    </source>
</evidence>
<keyword evidence="12" id="KW-1185">Reference proteome</keyword>
<dbReference type="GO" id="GO:0006508">
    <property type="term" value="P:proteolysis"/>
    <property type="evidence" value="ECO:0007669"/>
    <property type="project" value="UniProtKB-KW"/>
</dbReference>